<dbReference type="AlphaFoldDB" id="E1ZZI2"/>
<protein>
    <submittedName>
        <fullName evidence="1">Uncharacterized protein</fullName>
    </submittedName>
</protein>
<evidence type="ECO:0000313" key="1">
    <source>
        <dbReference type="EMBL" id="EFN73407.1"/>
    </source>
</evidence>
<dbReference type="InParanoid" id="E1ZZI2"/>
<proteinExistence type="predicted"/>
<keyword evidence="2" id="KW-1185">Reference proteome</keyword>
<dbReference type="EMBL" id="GL435366">
    <property type="protein sequence ID" value="EFN73407.1"/>
    <property type="molecule type" value="Genomic_DNA"/>
</dbReference>
<evidence type="ECO:0000313" key="2">
    <source>
        <dbReference type="Proteomes" id="UP000000311"/>
    </source>
</evidence>
<reference evidence="1 2" key="1">
    <citation type="journal article" date="2010" name="Science">
        <title>Genomic comparison of the ants Camponotus floridanus and Harpegnathos saltator.</title>
        <authorList>
            <person name="Bonasio R."/>
            <person name="Zhang G."/>
            <person name="Ye C."/>
            <person name="Mutti N.S."/>
            <person name="Fang X."/>
            <person name="Qin N."/>
            <person name="Donahue G."/>
            <person name="Yang P."/>
            <person name="Li Q."/>
            <person name="Li C."/>
            <person name="Zhang P."/>
            <person name="Huang Z."/>
            <person name="Berger S.L."/>
            <person name="Reinberg D."/>
            <person name="Wang J."/>
            <person name="Liebig J."/>
        </authorList>
    </citation>
    <scope>NUCLEOTIDE SEQUENCE [LARGE SCALE GENOMIC DNA]</scope>
    <source>
        <strain evidence="2">C129</strain>
    </source>
</reference>
<feature type="non-terminal residue" evidence="1">
    <location>
        <position position="1"/>
    </location>
</feature>
<organism evidence="2">
    <name type="scientific">Camponotus floridanus</name>
    <name type="common">Florida carpenter ant</name>
    <dbReference type="NCBI Taxonomy" id="104421"/>
    <lineage>
        <taxon>Eukaryota</taxon>
        <taxon>Metazoa</taxon>
        <taxon>Ecdysozoa</taxon>
        <taxon>Arthropoda</taxon>
        <taxon>Hexapoda</taxon>
        <taxon>Insecta</taxon>
        <taxon>Pterygota</taxon>
        <taxon>Neoptera</taxon>
        <taxon>Endopterygota</taxon>
        <taxon>Hymenoptera</taxon>
        <taxon>Apocrita</taxon>
        <taxon>Aculeata</taxon>
        <taxon>Formicoidea</taxon>
        <taxon>Formicidae</taxon>
        <taxon>Formicinae</taxon>
        <taxon>Camponotus</taxon>
    </lineage>
</organism>
<dbReference type="Proteomes" id="UP000000311">
    <property type="component" value="Unassembled WGS sequence"/>
</dbReference>
<accession>E1ZZI2</accession>
<sequence>SSSTFIKFIIDVLTRDKITANDYATRAMILCNIPIFYKKSCTRTISSLNANCNAAHLAEYLFENIPSCITSYDCNTCAHNYRRSSPTCHINVDELLKNG</sequence>
<gene>
    <name evidence="1" type="ORF">EAG_00197</name>
</gene>
<name>E1ZZI2_CAMFO</name>
<feature type="non-terminal residue" evidence="1">
    <location>
        <position position="99"/>
    </location>
</feature>